<dbReference type="AlphaFoldDB" id="A0A381UDD8"/>
<evidence type="ECO:0000313" key="4">
    <source>
        <dbReference type="EMBL" id="SVA26190.1"/>
    </source>
</evidence>
<feature type="compositionally biased region" description="Polar residues" evidence="1">
    <location>
        <begin position="1"/>
        <end position="13"/>
    </location>
</feature>
<feature type="transmembrane region" description="Helical" evidence="2">
    <location>
        <begin position="289"/>
        <end position="308"/>
    </location>
</feature>
<accession>A0A381UDD8</accession>
<feature type="transmembrane region" description="Helical" evidence="2">
    <location>
        <begin position="320"/>
        <end position="342"/>
    </location>
</feature>
<feature type="transmembrane region" description="Helical" evidence="2">
    <location>
        <begin position="47"/>
        <end position="66"/>
    </location>
</feature>
<dbReference type="Gene3D" id="1.20.1250.20">
    <property type="entry name" value="MFS general substrate transporter like domains"/>
    <property type="match status" value="2"/>
</dbReference>
<feature type="transmembrane region" description="Helical" evidence="2">
    <location>
        <begin position="114"/>
        <end position="134"/>
    </location>
</feature>
<feature type="transmembrane region" description="Helical" evidence="2">
    <location>
        <begin position="257"/>
        <end position="277"/>
    </location>
</feature>
<dbReference type="InterPro" id="IPR050327">
    <property type="entry name" value="Proton-linked_MCT"/>
</dbReference>
<dbReference type="PROSITE" id="PS50850">
    <property type="entry name" value="MFS"/>
    <property type="match status" value="1"/>
</dbReference>
<feature type="transmembrane region" description="Helical" evidence="2">
    <location>
        <begin position="378"/>
        <end position="398"/>
    </location>
</feature>
<feature type="domain" description="Major facilitator superfamily (MFS) profile" evidence="3">
    <location>
        <begin position="47"/>
        <end position="434"/>
    </location>
</feature>
<dbReference type="GO" id="GO:0022857">
    <property type="term" value="F:transmembrane transporter activity"/>
    <property type="evidence" value="ECO:0007669"/>
    <property type="project" value="InterPro"/>
</dbReference>
<keyword evidence="2" id="KW-0472">Membrane</keyword>
<sequence length="441" mass="46970">MATRRTVSTSQRWRTLPHDTPEPSAADVDDYGLQEDHAMTRHTATSVLPVVVSGCLLVMLSFGYRAGFGLFVQPISEARGWGRDALSLALAVQNLTWGVAAVVAGGLADRYGNLRVLLAGVACYAAGMWAMAHAATETQLMFTTGLLVGAGVAGTSFGIVLPAFVRAVPEERRGWALGLGTAAGSLGQFLVVPLMQELIELFGWSLALQCLGASALVMALLAMPLAPFGGAANKTNPIPGSLSQVLRRAVGVRSYRLLVAGFFVCGFHVAFITVHMPGYLVDSGFDARVAAWSISLIGFFNVIGAYYSGLASGRHPLRKILAFIYLGRVIAIGLFLFTPLSLTSVVTFSALMGLLWLATVPPTSALVAEFFGTRYMTFLYGIVFLSHQLGSFTGIWLGGWLYENAGSYDGIWIAAMVLGALAAAAHWPIEERSHLESLKAT</sequence>
<evidence type="ECO:0000256" key="1">
    <source>
        <dbReference type="SAM" id="MobiDB-lite"/>
    </source>
</evidence>
<evidence type="ECO:0000256" key="2">
    <source>
        <dbReference type="SAM" id="Phobius"/>
    </source>
</evidence>
<gene>
    <name evidence="4" type="ORF">METZ01_LOCUS79044</name>
</gene>
<keyword evidence="2" id="KW-1133">Transmembrane helix</keyword>
<feature type="transmembrane region" description="Helical" evidence="2">
    <location>
        <begin position="140"/>
        <end position="164"/>
    </location>
</feature>
<feature type="region of interest" description="Disordered" evidence="1">
    <location>
        <begin position="1"/>
        <end position="28"/>
    </location>
</feature>
<feature type="transmembrane region" description="Helical" evidence="2">
    <location>
        <begin position="201"/>
        <end position="226"/>
    </location>
</feature>
<dbReference type="PANTHER" id="PTHR11360:SF284">
    <property type="entry name" value="EG:103B4.3 PROTEIN-RELATED"/>
    <property type="match status" value="1"/>
</dbReference>
<dbReference type="Pfam" id="PF07690">
    <property type="entry name" value="MFS_1"/>
    <property type="match status" value="1"/>
</dbReference>
<dbReference type="PANTHER" id="PTHR11360">
    <property type="entry name" value="MONOCARBOXYLATE TRANSPORTER"/>
    <property type="match status" value="1"/>
</dbReference>
<keyword evidence="2" id="KW-0812">Transmembrane</keyword>
<dbReference type="InterPro" id="IPR011701">
    <property type="entry name" value="MFS"/>
</dbReference>
<reference evidence="4" key="1">
    <citation type="submission" date="2018-05" db="EMBL/GenBank/DDBJ databases">
        <authorList>
            <person name="Lanie J.A."/>
            <person name="Ng W.-L."/>
            <person name="Kazmierczak K.M."/>
            <person name="Andrzejewski T.M."/>
            <person name="Davidsen T.M."/>
            <person name="Wayne K.J."/>
            <person name="Tettelin H."/>
            <person name="Glass J.I."/>
            <person name="Rusch D."/>
            <person name="Podicherti R."/>
            <person name="Tsui H.-C.T."/>
            <person name="Winkler M.E."/>
        </authorList>
    </citation>
    <scope>NUCLEOTIDE SEQUENCE</scope>
</reference>
<dbReference type="EMBL" id="UINC01006215">
    <property type="protein sequence ID" value="SVA26190.1"/>
    <property type="molecule type" value="Genomic_DNA"/>
</dbReference>
<feature type="transmembrane region" description="Helical" evidence="2">
    <location>
        <begin position="86"/>
        <end position="107"/>
    </location>
</feature>
<organism evidence="4">
    <name type="scientific">marine metagenome</name>
    <dbReference type="NCBI Taxonomy" id="408172"/>
    <lineage>
        <taxon>unclassified sequences</taxon>
        <taxon>metagenomes</taxon>
        <taxon>ecological metagenomes</taxon>
    </lineage>
</organism>
<proteinExistence type="predicted"/>
<evidence type="ECO:0000259" key="3">
    <source>
        <dbReference type="PROSITE" id="PS50850"/>
    </source>
</evidence>
<dbReference type="InterPro" id="IPR036259">
    <property type="entry name" value="MFS_trans_sf"/>
</dbReference>
<feature type="transmembrane region" description="Helical" evidence="2">
    <location>
        <begin position="410"/>
        <end position="429"/>
    </location>
</feature>
<dbReference type="CDD" id="cd17355">
    <property type="entry name" value="MFS_YcxA_like"/>
    <property type="match status" value="1"/>
</dbReference>
<feature type="transmembrane region" description="Helical" evidence="2">
    <location>
        <begin position="176"/>
        <end position="195"/>
    </location>
</feature>
<dbReference type="InterPro" id="IPR020846">
    <property type="entry name" value="MFS_dom"/>
</dbReference>
<dbReference type="SUPFAM" id="SSF103473">
    <property type="entry name" value="MFS general substrate transporter"/>
    <property type="match status" value="1"/>
</dbReference>
<protein>
    <recommendedName>
        <fullName evidence="3">Major facilitator superfamily (MFS) profile domain-containing protein</fullName>
    </recommendedName>
</protein>
<feature type="transmembrane region" description="Helical" evidence="2">
    <location>
        <begin position="348"/>
        <end position="371"/>
    </location>
</feature>
<name>A0A381UDD8_9ZZZZ</name>